<accession>A0AAE1L911</accession>
<reference evidence="2" key="2">
    <citation type="journal article" date="2023" name="BMC Genomics">
        <title>Pest status, molecular evolution, and epigenetic factors derived from the genome assembly of Frankliniella fusca, a thysanopteran phytovirus vector.</title>
        <authorList>
            <person name="Catto M.A."/>
            <person name="Labadie P.E."/>
            <person name="Jacobson A.L."/>
            <person name="Kennedy G.G."/>
            <person name="Srinivasan R."/>
            <person name="Hunt B.G."/>
        </authorList>
    </citation>
    <scope>NUCLEOTIDE SEQUENCE</scope>
    <source>
        <strain evidence="2">PL_HMW_Pooled</strain>
    </source>
</reference>
<feature type="region of interest" description="Disordered" evidence="1">
    <location>
        <begin position="630"/>
        <end position="673"/>
    </location>
</feature>
<dbReference type="Proteomes" id="UP001219518">
    <property type="component" value="Unassembled WGS sequence"/>
</dbReference>
<organism evidence="2 3">
    <name type="scientific">Frankliniella fusca</name>
    <dbReference type="NCBI Taxonomy" id="407009"/>
    <lineage>
        <taxon>Eukaryota</taxon>
        <taxon>Metazoa</taxon>
        <taxon>Ecdysozoa</taxon>
        <taxon>Arthropoda</taxon>
        <taxon>Hexapoda</taxon>
        <taxon>Insecta</taxon>
        <taxon>Pterygota</taxon>
        <taxon>Neoptera</taxon>
        <taxon>Paraneoptera</taxon>
        <taxon>Thysanoptera</taxon>
        <taxon>Terebrantia</taxon>
        <taxon>Thripoidea</taxon>
        <taxon>Thripidae</taxon>
        <taxon>Frankliniella</taxon>
    </lineage>
</organism>
<reference evidence="2" key="1">
    <citation type="submission" date="2021-07" db="EMBL/GenBank/DDBJ databases">
        <authorList>
            <person name="Catto M.A."/>
            <person name="Jacobson A."/>
            <person name="Kennedy G."/>
            <person name="Labadie P."/>
            <person name="Hunt B.G."/>
            <person name="Srinivasan R."/>
        </authorList>
    </citation>
    <scope>NUCLEOTIDE SEQUENCE</scope>
    <source>
        <strain evidence="2">PL_HMW_Pooled</strain>
        <tissue evidence="2">Head</tissue>
    </source>
</reference>
<sequence length="881" mass="99955">MQCYGFLTSGGQNKAATALHESLSEWKKNEYSRTSRTKRKLEDAALDCSKITDYFKILSDIEILVKQNEQLREQLVKNMTAAMNFTSSQPPKLSYMLELLLESAKTNAGKKAGGERYDNVIKELGHILFHVGGLQLYEILCKNLPLPSVSTIRRVTYKTDVILEGVFRFKELEKFLQERNLPLKVIMSEDGTVVAQRIQYHSSQNQIVGFTLPLDENGVPIIGAFPATSAKQISDYFSENCNSSNAYCIVAQPLHPAAPSFVVAMFGTNNKFVSEQVHKRWQWMVKEARKEGIEIVGFSSDGDSRLLKCMKFNVMSPTPDKNWSWFQSKRKVPFICVQDHIHIGNKLKSRLLARSIILPFGNIFLASSGHLLELIEKHKVKDHTLLEISDLNPRDKMNFAAMQKLCDTKVTDFLRKEIHGSEATAMYLDMMREVVESFTSLQLTPLTRVKMLWKWLFFLRFWRAWISDTPGYTLESNFVTSNAYQCIELNAHALIHVITNLRDSEDHNLFLPWLISSQPCEATFRILRSSQVSFSVLEMQHALRRIDMVTSSRLKLEGKINFPRHHKAIAKCHFASHVPLCLPEDYEIEKSVSDAFSEAVENAQKVGLLKKSCSKKYTFPSAYRMYISSEDMNMHDDEKEEDDDEDLEDRPGVLDTETGARAQQNDVSEDSDGDIEDVMEDLLIICTGSIGIKTFNDVNVTDTCPFVRVADGNGNPAVIRKSSLCWLLRSGDTKISADRLLRVQARAPTANYLYRTEAKTTASREDYVSVSDWCAFKSEDGSTVIGRILAFRYMTGHSRNNQVYSKLEAPTTAPEKNARGLGCLCSWFKVSKNLTLTSISMDIHGYYDIENYLCSIPRPRVLGNQLKLVCSLKDIKLASIK</sequence>
<dbReference type="PANTHER" id="PTHR33173">
    <property type="match status" value="1"/>
</dbReference>
<keyword evidence="3" id="KW-1185">Reference proteome</keyword>
<feature type="compositionally biased region" description="Acidic residues" evidence="1">
    <location>
        <begin position="638"/>
        <end position="648"/>
    </location>
</feature>
<protein>
    <submittedName>
        <fullName evidence="2">GPN-loop GTPase 1</fullName>
    </submittedName>
</protein>
<evidence type="ECO:0000313" key="2">
    <source>
        <dbReference type="EMBL" id="KAK3911226.1"/>
    </source>
</evidence>
<dbReference type="EMBL" id="JAHWGI010000253">
    <property type="protein sequence ID" value="KAK3911226.1"/>
    <property type="molecule type" value="Genomic_DNA"/>
</dbReference>
<evidence type="ECO:0000256" key="1">
    <source>
        <dbReference type="SAM" id="MobiDB-lite"/>
    </source>
</evidence>
<proteinExistence type="predicted"/>
<comment type="caution">
    <text evidence="2">The sequence shown here is derived from an EMBL/GenBank/DDBJ whole genome shotgun (WGS) entry which is preliminary data.</text>
</comment>
<gene>
    <name evidence="2" type="ORF">KUF71_021035</name>
</gene>
<evidence type="ECO:0000313" key="3">
    <source>
        <dbReference type="Proteomes" id="UP001219518"/>
    </source>
</evidence>
<name>A0AAE1L911_9NEOP</name>
<dbReference type="AlphaFoldDB" id="A0AAE1L911"/>
<dbReference type="PANTHER" id="PTHR33173:SF2">
    <property type="entry name" value="MYND-TYPE DOMAIN-CONTAINING PROTEIN"/>
    <property type="match status" value="1"/>
</dbReference>